<dbReference type="AlphaFoldDB" id="A0A8J1YCD5"/>
<organism evidence="1 2">
    <name type="scientific">Owenia fusiformis</name>
    <name type="common">Polychaete worm</name>
    <dbReference type="NCBI Taxonomy" id="6347"/>
    <lineage>
        <taxon>Eukaryota</taxon>
        <taxon>Metazoa</taxon>
        <taxon>Spiralia</taxon>
        <taxon>Lophotrochozoa</taxon>
        <taxon>Annelida</taxon>
        <taxon>Polychaeta</taxon>
        <taxon>Sedentaria</taxon>
        <taxon>Canalipalpata</taxon>
        <taxon>Sabellida</taxon>
        <taxon>Oweniida</taxon>
        <taxon>Oweniidae</taxon>
        <taxon>Owenia</taxon>
    </lineage>
</organism>
<accession>A0A8J1YCD5</accession>
<evidence type="ECO:0000313" key="1">
    <source>
        <dbReference type="EMBL" id="CAH1787611.1"/>
    </source>
</evidence>
<sequence>HLKYRLSLGKYFKINLISSTLMEHSKLPQKAFNTGQQDPRASNSLYGYHAEPTFLNKVEKKNTSMTKYTAEGTSSAQSFSAPGAEGLIIFFIVSYKEQFSINF</sequence>
<evidence type="ECO:0000313" key="2">
    <source>
        <dbReference type="Proteomes" id="UP000749559"/>
    </source>
</evidence>
<reference evidence="1" key="1">
    <citation type="submission" date="2022-03" db="EMBL/GenBank/DDBJ databases">
        <authorList>
            <person name="Martin C."/>
        </authorList>
    </citation>
    <scope>NUCLEOTIDE SEQUENCE</scope>
</reference>
<protein>
    <submittedName>
        <fullName evidence="1">Uncharacterized protein</fullName>
    </submittedName>
</protein>
<dbReference type="EMBL" id="CAIIXF020000006">
    <property type="protein sequence ID" value="CAH1787611.1"/>
    <property type="molecule type" value="Genomic_DNA"/>
</dbReference>
<dbReference type="Proteomes" id="UP000749559">
    <property type="component" value="Unassembled WGS sequence"/>
</dbReference>
<feature type="non-terminal residue" evidence="1">
    <location>
        <position position="1"/>
    </location>
</feature>
<gene>
    <name evidence="1" type="ORF">OFUS_LOCUS13268</name>
</gene>
<name>A0A8J1YCD5_OWEFU</name>
<comment type="caution">
    <text evidence="1">The sequence shown here is derived from an EMBL/GenBank/DDBJ whole genome shotgun (WGS) entry which is preliminary data.</text>
</comment>
<proteinExistence type="predicted"/>
<keyword evidence="2" id="KW-1185">Reference proteome</keyword>